<evidence type="ECO:0000256" key="1">
    <source>
        <dbReference type="ARBA" id="ARBA00022603"/>
    </source>
</evidence>
<protein>
    <submittedName>
        <fullName evidence="3">50S ribosomal protein L11 methyltransferase</fullName>
    </submittedName>
</protein>
<keyword evidence="4" id="KW-1185">Reference proteome</keyword>
<dbReference type="RefSeq" id="WP_202953896.1">
    <property type="nucleotide sequence ID" value="NZ_JAPCID010000058.1"/>
</dbReference>
<dbReference type="EMBL" id="JAPCID010000058">
    <property type="protein sequence ID" value="MDA0141490.1"/>
    <property type="molecule type" value="Genomic_DNA"/>
</dbReference>
<evidence type="ECO:0000313" key="3">
    <source>
        <dbReference type="EMBL" id="MDA0141490.1"/>
    </source>
</evidence>
<gene>
    <name evidence="3" type="ORF">OJ962_28615</name>
</gene>
<dbReference type="InterPro" id="IPR029063">
    <property type="entry name" value="SAM-dependent_MTases_sf"/>
</dbReference>
<dbReference type="GO" id="GO:0005840">
    <property type="term" value="C:ribosome"/>
    <property type="evidence" value="ECO:0007669"/>
    <property type="project" value="UniProtKB-KW"/>
</dbReference>
<keyword evidence="3" id="KW-0687">Ribonucleoprotein</keyword>
<name>A0ABT4RTC0_9ACTN</name>
<accession>A0ABT4RTC0</accession>
<sequence length="262" mass="27986">MIRLAVRVRREHAEVVLLDLMAFAPGGLEEIEDGDFVEYVLYGAPGELPEIGDVRAAAGDAVVDVSTSEVPDVDWHSFHVPIDVGPIRVRPPWHEPRDGALDVVIEPGQGFGTGSHATTRLTLELLTELEPEGALADWGCGSGILAIAAAKLGWSPVLACDIEPESVAEAIESARVNEVELEVTRCDVRAGGPPAPTVLANLVRPLLLQVAQNLSTVPDRLIVSGLELDEVDEVLAAFARHGLTQRARREGGGWAAIELVRT</sequence>
<evidence type="ECO:0000313" key="4">
    <source>
        <dbReference type="Proteomes" id="UP001147700"/>
    </source>
</evidence>
<organism evidence="3 4">
    <name type="scientific">Solirubrobacter deserti</name>
    <dbReference type="NCBI Taxonomy" id="2282478"/>
    <lineage>
        <taxon>Bacteria</taxon>
        <taxon>Bacillati</taxon>
        <taxon>Actinomycetota</taxon>
        <taxon>Thermoleophilia</taxon>
        <taxon>Solirubrobacterales</taxon>
        <taxon>Solirubrobacteraceae</taxon>
        <taxon>Solirubrobacter</taxon>
    </lineage>
</organism>
<dbReference type="Gene3D" id="3.40.50.150">
    <property type="entry name" value="Vaccinia Virus protein VP39"/>
    <property type="match status" value="1"/>
</dbReference>
<dbReference type="Pfam" id="PF06325">
    <property type="entry name" value="PrmA"/>
    <property type="match status" value="1"/>
</dbReference>
<keyword evidence="3" id="KW-0689">Ribosomal protein</keyword>
<comment type="caution">
    <text evidence="3">The sequence shown here is derived from an EMBL/GenBank/DDBJ whole genome shotgun (WGS) entry which is preliminary data.</text>
</comment>
<dbReference type="SUPFAM" id="SSF53335">
    <property type="entry name" value="S-adenosyl-L-methionine-dependent methyltransferases"/>
    <property type="match status" value="1"/>
</dbReference>
<dbReference type="GO" id="GO:0032259">
    <property type="term" value="P:methylation"/>
    <property type="evidence" value="ECO:0007669"/>
    <property type="project" value="UniProtKB-KW"/>
</dbReference>
<evidence type="ECO:0000256" key="2">
    <source>
        <dbReference type="ARBA" id="ARBA00022679"/>
    </source>
</evidence>
<dbReference type="PANTHER" id="PTHR43648">
    <property type="entry name" value="ELECTRON TRANSFER FLAVOPROTEIN BETA SUBUNIT LYSINE METHYLTRANSFERASE"/>
    <property type="match status" value="1"/>
</dbReference>
<reference evidence="3" key="1">
    <citation type="submission" date="2022-10" db="EMBL/GenBank/DDBJ databases">
        <title>The WGS of Solirubrobacter sp. CPCC 204708.</title>
        <authorList>
            <person name="Jiang Z."/>
        </authorList>
    </citation>
    <scope>NUCLEOTIDE SEQUENCE</scope>
    <source>
        <strain evidence="3">CPCC 204708</strain>
    </source>
</reference>
<keyword evidence="2" id="KW-0808">Transferase</keyword>
<proteinExistence type="predicted"/>
<dbReference type="GO" id="GO:0008168">
    <property type="term" value="F:methyltransferase activity"/>
    <property type="evidence" value="ECO:0007669"/>
    <property type="project" value="UniProtKB-KW"/>
</dbReference>
<dbReference type="PANTHER" id="PTHR43648:SF1">
    <property type="entry name" value="ELECTRON TRANSFER FLAVOPROTEIN BETA SUBUNIT LYSINE METHYLTRANSFERASE"/>
    <property type="match status" value="1"/>
</dbReference>
<keyword evidence="1 3" id="KW-0489">Methyltransferase</keyword>
<dbReference type="InterPro" id="IPR050078">
    <property type="entry name" value="Ribosomal_L11_MeTrfase_PrmA"/>
</dbReference>
<dbReference type="Proteomes" id="UP001147700">
    <property type="component" value="Unassembled WGS sequence"/>
</dbReference>